<organism evidence="2 3">
    <name type="scientific">Aphis craccivora</name>
    <name type="common">Cowpea aphid</name>
    <dbReference type="NCBI Taxonomy" id="307492"/>
    <lineage>
        <taxon>Eukaryota</taxon>
        <taxon>Metazoa</taxon>
        <taxon>Ecdysozoa</taxon>
        <taxon>Arthropoda</taxon>
        <taxon>Hexapoda</taxon>
        <taxon>Insecta</taxon>
        <taxon>Pterygota</taxon>
        <taxon>Neoptera</taxon>
        <taxon>Paraneoptera</taxon>
        <taxon>Hemiptera</taxon>
        <taxon>Sternorrhyncha</taxon>
        <taxon>Aphidomorpha</taxon>
        <taxon>Aphidoidea</taxon>
        <taxon>Aphididae</taxon>
        <taxon>Aphidini</taxon>
        <taxon>Aphis</taxon>
        <taxon>Aphis</taxon>
    </lineage>
</organism>
<proteinExistence type="predicted"/>
<evidence type="ECO:0000256" key="1">
    <source>
        <dbReference type="SAM" id="MobiDB-lite"/>
    </source>
</evidence>
<keyword evidence="3" id="KW-1185">Reference proteome</keyword>
<evidence type="ECO:0000313" key="2">
    <source>
        <dbReference type="EMBL" id="KAF0761513.1"/>
    </source>
</evidence>
<evidence type="ECO:0000313" key="3">
    <source>
        <dbReference type="Proteomes" id="UP000478052"/>
    </source>
</evidence>
<comment type="caution">
    <text evidence="2">The sequence shown here is derived from an EMBL/GenBank/DDBJ whole genome shotgun (WGS) entry which is preliminary data.</text>
</comment>
<accession>A0A6G0YU56</accession>
<dbReference type="EMBL" id="VUJU01002370">
    <property type="protein sequence ID" value="KAF0761513.1"/>
    <property type="molecule type" value="Genomic_DNA"/>
</dbReference>
<protein>
    <submittedName>
        <fullName evidence="2">Uncharacterized protein</fullName>
    </submittedName>
</protein>
<dbReference type="Proteomes" id="UP000478052">
    <property type="component" value="Unassembled WGS sequence"/>
</dbReference>
<feature type="compositionally biased region" description="Basic and acidic residues" evidence="1">
    <location>
        <begin position="56"/>
        <end position="71"/>
    </location>
</feature>
<sequence>MHLNTRSNIEYGVLFGKPNAIVERRYKSLSLFGHKCIGKSKKVLRKLEIENASEVALDRDRERERERDESCSLHVPQ</sequence>
<name>A0A6G0YU56_APHCR</name>
<reference evidence="2 3" key="1">
    <citation type="submission" date="2019-08" db="EMBL/GenBank/DDBJ databases">
        <title>Whole genome of Aphis craccivora.</title>
        <authorList>
            <person name="Voronova N.V."/>
            <person name="Shulinski R.S."/>
            <person name="Bandarenka Y.V."/>
            <person name="Zhorov D.G."/>
            <person name="Warner D."/>
        </authorList>
    </citation>
    <scope>NUCLEOTIDE SEQUENCE [LARGE SCALE GENOMIC DNA]</scope>
    <source>
        <strain evidence="2">180601</strain>
        <tissue evidence="2">Whole Body</tissue>
    </source>
</reference>
<dbReference type="AlphaFoldDB" id="A0A6G0YU56"/>
<gene>
    <name evidence="2" type="ORF">FWK35_00032457</name>
</gene>
<feature type="region of interest" description="Disordered" evidence="1">
    <location>
        <begin position="56"/>
        <end position="77"/>
    </location>
</feature>